<evidence type="ECO:0000313" key="3">
    <source>
        <dbReference type="Proteomes" id="UP001153148"/>
    </source>
</evidence>
<feature type="region of interest" description="Disordered" evidence="1">
    <location>
        <begin position="88"/>
        <end position="119"/>
    </location>
</feature>
<evidence type="ECO:0000256" key="1">
    <source>
        <dbReference type="SAM" id="MobiDB-lite"/>
    </source>
</evidence>
<organism evidence="2 3">
    <name type="scientific">Timema podura</name>
    <name type="common">Walking stick</name>
    <dbReference type="NCBI Taxonomy" id="61482"/>
    <lineage>
        <taxon>Eukaryota</taxon>
        <taxon>Metazoa</taxon>
        <taxon>Ecdysozoa</taxon>
        <taxon>Arthropoda</taxon>
        <taxon>Hexapoda</taxon>
        <taxon>Insecta</taxon>
        <taxon>Pterygota</taxon>
        <taxon>Neoptera</taxon>
        <taxon>Polyneoptera</taxon>
        <taxon>Phasmatodea</taxon>
        <taxon>Timematodea</taxon>
        <taxon>Timematoidea</taxon>
        <taxon>Timematidae</taxon>
        <taxon>Timema</taxon>
    </lineage>
</organism>
<reference evidence="2" key="1">
    <citation type="submission" date="2021-03" db="EMBL/GenBank/DDBJ databases">
        <authorList>
            <person name="Tran Van P."/>
        </authorList>
    </citation>
    <scope>NUCLEOTIDE SEQUENCE</scope>
</reference>
<feature type="region of interest" description="Disordered" evidence="1">
    <location>
        <begin position="181"/>
        <end position="225"/>
    </location>
</feature>
<accession>A0ABN7NRX2</accession>
<comment type="caution">
    <text evidence="2">The sequence shown here is derived from an EMBL/GenBank/DDBJ whole genome shotgun (WGS) entry which is preliminary data.</text>
</comment>
<proteinExistence type="predicted"/>
<dbReference type="Proteomes" id="UP001153148">
    <property type="component" value="Unassembled WGS sequence"/>
</dbReference>
<sequence length="390" mass="43814">MPHVLKRPDVIFDESCMPHVLKRPDVIFDESCMPHVLKRPDVIFDDSRMPHVLKRPDVIFDESCMPHVLKRPDVIFDDSRMPHVLKRPDVIFDESRPSSSGAPNRPLPPTPDEEESTDRTLVLKRREAAANSPHEEKDAHARPDLDEQLLLKDWDFARFFQGFNDRLDKIKLDEAGAKYRDRTGGRGSFGKKAGKELQIAVDRPAPYHRRNESDSKISSSPFGGFRRENSDLFPASSRHSAILLEGRNLGGGGIFSGNNRRGSDVAGAAVGKKGTSSSKTGEPVLTDFVVRESSGGVIGDGDQHPARPRREKTEGDIVLLRNRQELRDELQARRLDVEQRFSREAERMRRRSSARPLNDTGDDGQLCECMCSISFFNRQGEIAGLIGKVD</sequence>
<name>A0ABN7NRX2_TIMPD</name>
<feature type="region of interest" description="Disordered" evidence="1">
    <location>
        <begin position="342"/>
        <end position="361"/>
    </location>
</feature>
<protein>
    <submittedName>
        <fullName evidence="2">Uncharacterized protein</fullName>
    </submittedName>
</protein>
<evidence type="ECO:0000313" key="2">
    <source>
        <dbReference type="EMBL" id="CAG2057582.1"/>
    </source>
</evidence>
<gene>
    <name evidence="2" type="ORF">TPAB3V08_LOCUS4559</name>
</gene>
<dbReference type="EMBL" id="CAJPIN010005638">
    <property type="protein sequence ID" value="CAG2057582.1"/>
    <property type="molecule type" value="Genomic_DNA"/>
</dbReference>
<keyword evidence="3" id="KW-1185">Reference proteome</keyword>